<proteinExistence type="predicted"/>
<gene>
    <name evidence="1" type="ORF">SCALOS_LOCUS10323</name>
</gene>
<reference evidence="1" key="1">
    <citation type="submission" date="2021-06" db="EMBL/GenBank/DDBJ databases">
        <authorList>
            <person name="Kallberg Y."/>
            <person name="Tangrot J."/>
            <person name="Rosling A."/>
        </authorList>
    </citation>
    <scope>NUCLEOTIDE SEQUENCE</scope>
    <source>
        <strain evidence="1">AU212A</strain>
    </source>
</reference>
<dbReference type="Proteomes" id="UP000789860">
    <property type="component" value="Unassembled WGS sequence"/>
</dbReference>
<organism evidence="1 2">
    <name type="scientific">Scutellospora calospora</name>
    <dbReference type="NCBI Taxonomy" id="85575"/>
    <lineage>
        <taxon>Eukaryota</taxon>
        <taxon>Fungi</taxon>
        <taxon>Fungi incertae sedis</taxon>
        <taxon>Mucoromycota</taxon>
        <taxon>Glomeromycotina</taxon>
        <taxon>Glomeromycetes</taxon>
        <taxon>Diversisporales</taxon>
        <taxon>Gigasporaceae</taxon>
        <taxon>Scutellospora</taxon>
    </lineage>
</organism>
<protein>
    <submittedName>
        <fullName evidence="1">10694_t:CDS:1</fullName>
    </submittedName>
</protein>
<sequence>MPDTSEIDFDDLIKTCSKDSKSMNGYFIYRNEYKKQVIANGIKLKMTEISKLSGAAWKNEKCEVKDAYKNLSKQLDDELKRRKKEAGQIYNIVFDNHMEKVTPTQSSHGSPVLMNTSIEPLSLINTTDSFYSEETNISMVSFYSENTEMNTHSFFPEMNMLPNIPLFSPEMNMYLLYPATSIPLFSPEINMHSLYPEETEMLLNVDHSL</sequence>
<accession>A0ACA9P7U8</accession>
<keyword evidence="2" id="KW-1185">Reference proteome</keyword>
<comment type="caution">
    <text evidence="1">The sequence shown here is derived from an EMBL/GenBank/DDBJ whole genome shotgun (WGS) entry which is preliminary data.</text>
</comment>
<evidence type="ECO:0000313" key="1">
    <source>
        <dbReference type="EMBL" id="CAG8696147.1"/>
    </source>
</evidence>
<dbReference type="EMBL" id="CAJVPM010037690">
    <property type="protein sequence ID" value="CAG8696147.1"/>
    <property type="molecule type" value="Genomic_DNA"/>
</dbReference>
<evidence type="ECO:0000313" key="2">
    <source>
        <dbReference type="Proteomes" id="UP000789860"/>
    </source>
</evidence>
<name>A0ACA9P7U8_9GLOM</name>